<dbReference type="Proteomes" id="UP000288028">
    <property type="component" value="Unassembled WGS sequence"/>
</dbReference>
<sequence length="250" mass="28026">MLTEERQHKILSLLNEQEIIKTRDLMMTFDVSESTIRRDLQEMEEAGILKRVHGGAKGIIKLETELNMREKSSKNIHEKQRIAQYAASLVSPGEFIYLDAGTTTYEMLPFLKEKDVHVITNSVYHASAGADLGIKTTMIGGEIRMATKAAVSSQAIEQIKSCYFDRAFMGINGIHLDYGYTTADAEEAATKKTAMNQAQHVFVLADKSKFSKVNFSKVGNLEEALIITDSLEEDISDRLRTKTTIKEVLK</sequence>
<evidence type="ECO:0000259" key="4">
    <source>
        <dbReference type="PROSITE" id="PS51000"/>
    </source>
</evidence>
<accession>A0A430B3S4</accession>
<evidence type="ECO:0000256" key="3">
    <source>
        <dbReference type="ARBA" id="ARBA00023163"/>
    </source>
</evidence>
<dbReference type="PROSITE" id="PS51000">
    <property type="entry name" value="HTH_DEOR_2"/>
    <property type="match status" value="1"/>
</dbReference>
<dbReference type="GeneID" id="95579546"/>
<protein>
    <submittedName>
        <fullName evidence="5">DeoR family transcriptional regulator</fullName>
    </submittedName>
</protein>
<evidence type="ECO:0000256" key="2">
    <source>
        <dbReference type="ARBA" id="ARBA00023125"/>
    </source>
</evidence>
<feature type="domain" description="HTH deoR-type" evidence="4">
    <location>
        <begin position="3"/>
        <end position="58"/>
    </location>
</feature>
<evidence type="ECO:0000256" key="1">
    <source>
        <dbReference type="ARBA" id="ARBA00023015"/>
    </source>
</evidence>
<evidence type="ECO:0000313" key="6">
    <source>
        <dbReference type="Proteomes" id="UP000288028"/>
    </source>
</evidence>
<comment type="caution">
    <text evidence="5">The sequence shown here is derived from an EMBL/GenBank/DDBJ whole genome shotgun (WGS) entry which is preliminary data.</text>
</comment>
<proteinExistence type="predicted"/>
<dbReference type="Pfam" id="PF00455">
    <property type="entry name" value="DeoRC"/>
    <property type="match status" value="1"/>
</dbReference>
<dbReference type="InterPro" id="IPR014036">
    <property type="entry name" value="DeoR-like_C"/>
</dbReference>
<dbReference type="InterPro" id="IPR018356">
    <property type="entry name" value="Tscrpt_reg_HTH_DeoR_CS"/>
</dbReference>
<keyword evidence="6" id="KW-1185">Reference proteome</keyword>
<evidence type="ECO:0000313" key="5">
    <source>
        <dbReference type="EMBL" id="RSU14891.1"/>
    </source>
</evidence>
<dbReference type="RefSeq" id="WP_126793557.1">
    <property type="nucleotide sequence ID" value="NZ_CP060720.1"/>
</dbReference>
<keyword evidence="2" id="KW-0238">DNA-binding</keyword>
<gene>
    <name evidence="5" type="ORF">CBF28_07415</name>
</gene>
<dbReference type="Gene3D" id="1.10.10.10">
    <property type="entry name" value="Winged helix-like DNA-binding domain superfamily/Winged helix DNA-binding domain"/>
    <property type="match status" value="1"/>
</dbReference>
<dbReference type="AlphaFoldDB" id="A0A430B3S4"/>
<dbReference type="SUPFAM" id="SSF46785">
    <property type="entry name" value="Winged helix' DNA-binding domain"/>
    <property type="match status" value="1"/>
</dbReference>
<dbReference type="GO" id="GO:0003677">
    <property type="term" value="F:DNA binding"/>
    <property type="evidence" value="ECO:0007669"/>
    <property type="project" value="UniProtKB-KW"/>
</dbReference>
<dbReference type="OrthoDB" id="9797223at2"/>
<organism evidence="5 6">
    <name type="scientific">Vagococcus carniphilus</name>
    <dbReference type="NCBI Taxonomy" id="218144"/>
    <lineage>
        <taxon>Bacteria</taxon>
        <taxon>Bacillati</taxon>
        <taxon>Bacillota</taxon>
        <taxon>Bacilli</taxon>
        <taxon>Lactobacillales</taxon>
        <taxon>Enterococcaceae</taxon>
        <taxon>Vagococcus</taxon>
    </lineage>
</organism>
<dbReference type="PROSITE" id="PS00894">
    <property type="entry name" value="HTH_DEOR_1"/>
    <property type="match status" value="1"/>
</dbReference>
<dbReference type="SUPFAM" id="SSF100950">
    <property type="entry name" value="NagB/RpiA/CoA transferase-like"/>
    <property type="match status" value="1"/>
</dbReference>
<dbReference type="Pfam" id="PF08220">
    <property type="entry name" value="HTH_DeoR"/>
    <property type="match status" value="1"/>
</dbReference>
<keyword evidence="1" id="KW-0805">Transcription regulation</keyword>
<dbReference type="PRINTS" id="PR00037">
    <property type="entry name" value="HTHLACR"/>
</dbReference>
<dbReference type="PANTHER" id="PTHR30363:SF56">
    <property type="entry name" value="TRANSCRIPTIONAL REGULATOR, DEOR FAMILY"/>
    <property type="match status" value="1"/>
</dbReference>
<dbReference type="InterPro" id="IPR036390">
    <property type="entry name" value="WH_DNA-bd_sf"/>
</dbReference>
<dbReference type="InterPro" id="IPR001034">
    <property type="entry name" value="DeoR_HTH"/>
</dbReference>
<dbReference type="PANTHER" id="PTHR30363">
    <property type="entry name" value="HTH-TYPE TRANSCRIPTIONAL REGULATOR SRLR-RELATED"/>
    <property type="match status" value="1"/>
</dbReference>
<reference evidence="5 6" key="1">
    <citation type="submission" date="2017-05" db="EMBL/GenBank/DDBJ databases">
        <title>Vagococcus spp. assemblies.</title>
        <authorList>
            <person name="Gulvik C.A."/>
        </authorList>
    </citation>
    <scope>NUCLEOTIDE SEQUENCE [LARGE SCALE GENOMIC DNA]</scope>
    <source>
        <strain evidence="5 6">SS1714</strain>
    </source>
</reference>
<keyword evidence="3" id="KW-0804">Transcription</keyword>
<dbReference type="SMART" id="SM00420">
    <property type="entry name" value="HTH_DEOR"/>
    <property type="match status" value="1"/>
</dbReference>
<name>A0A430B3S4_9ENTE</name>
<dbReference type="SMART" id="SM01134">
    <property type="entry name" value="DeoRC"/>
    <property type="match status" value="1"/>
</dbReference>
<dbReference type="GO" id="GO:0003700">
    <property type="term" value="F:DNA-binding transcription factor activity"/>
    <property type="evidence" value="ECO:0007669"/>
    <property type="project" value="InterPro"/>
</dbReference>
<dbReference type="InterPro" id="IPR037171">
    <property type="entry name" value="NagB/RpiA_transferase-like"/>
</dbReference>
<dbReference type="Gene3D" id="3.40.50.1360">
    <property type="match status" value="1"/>
</dbReference>
<dbReference type="EMBL" id="NGKB01000006">
    <property type="protein sequence ID" value="RSU14891.1"/>
    <property type="molecule type" value="Genomic_DNA"/>
</dbReference>
<dbReference type="InterPro" id="IPR050313">
    <property type="entry name" value="Carb_Metab_HTH_regulators"/>
</dbReference>
<dbReference type="InterPro" id="IPR036388">
    <property type="entry name" value="WH-like_DNA-bd_sf"/>
</dbReference>